<evidence type="ECO:0000259" key="1">
    <source>
        <dbReference type="Pfam" id="PF13490"/>
    </source>
</evidence>
<evidence type="ECO:0000313" key="3">
    <source>
        <dbReference type="Proteomes" id="UP000254293"/>
    </source>
</evidence>
<dbReference type="InterPro" id="IPR027383">
    <property type="entry name" value="Znf_put"/>
</dbReference>
<dbReference type="OrthoDB" id="8374021at2"/>
<reference evidence="2 3" key="1">
    <citation type="submission" date="2018-06" db="EMBL/GenBank/DDBJ databases">
        <authorList>
            <consortium name="Pathogen Informatics"/>
            <person name="Doyle S."/>
        </authorList>
    </citation>
    <scope>NUCLEOTIDE SEQUENCE [LARGE SCALE GENOMIC DNA]</scope>
    <source>
        <strain evidence="2 3">NCTC13336</strain>
    </source>
</reference>
<evidence type="ECO:0000313" key="2">
    <source>
        <dbReference type="EMBL" id="STR00601.1"/>
    </source>
</evidence>
<dbReference type="EMBL" id="UGJJ01000001">
    <property type="protein sequence ID" value="STR00601.1"/>
    <property type="molecule type" value="Genomic_DNA"/>
</dbReference>
<organism evidence="2 3">
    <name type="scientific">Kingella potus</name>
    <dbReference type="NCBI Taxonomy" id="265175"/>
    <lineage>
        <taxon>Bacteria</taxon>
        <taxon>Pseudomonadati</taxon>
        <taxon>Pseudomonadota</taxon>
        <taxon>Betaproteobacteria</taxon>
        <taxon>Neisseriales</taxon>
        <taxon>Neisseriaceae</taxon>
        <taxon>Kingella</taxon>
    </lineage>
</organism>
<gene>
    <name evidence="2" type="ORF">NCTC13336_00810</name>
</gene>
<dbReference type="Proteomes" id="UP000254293">
    <property type="component" value="Unassembled WGS sequence"/>
</dbReference>
<sequence length="56" mass="6578">MKKCRKATALISRQADRPLTLPEQLTLRLHLALCPQCREYARQIARVQQMVKKFEP</sequence>
<dbReference type="RefSeq" id="WP_115307849.1">
    <property type="nucleotide sequence ID" value="NZ_CP091516.1"/>
</dbReference>
<accession>A0A377R2S5</accession>
<proteinExistence type="predicted"/>
<dbReference type="Pfam" id="PF13490">
    <property type="entry name" value="zf-HC2"/>
    <property type="match status" value="1"/>
</dbReference>
<keyword evidence="3" id="KW-1185">Reference proteome</keyword>
<dbReference type="AlphaFoldDB" id="A0A377R2S5"/>
<name>A0A377R2S5_9NEIS</name>
<protein>
    <recommendedName>
        <fullName evidence="1">Putative zinc-finger domain-containing protein</fullName>
    </recommendedName>
</protein>
<feature type="domain" description="Putative zinc-finger" evidence="1">
    <location>
        <begin position="4"/>
        <end position="38"/>
    </location>
</feature>